<feature type="domain" description="NAD-dependent epimerase/dehydratase" evidence="2">
    <location>
        <begin position="170"/>
        <end position="286"/>
    </location>
</feature>
<dbReference type="GO" id="GO:0016853">
    <property type="term" value="F:isomerase activity"/>
    <property type="evidence" value="ECO:0007669"/>
    <property type="project" value="UniProtKB-KW"/>
</dbReference>
<keyword evidence="3" id="KW-0413">Isomerase</keyword>
<evidence type="ECO:0000256" key="1">
    <source>
        <dbReference type="ARBA" id="ARBA00007637"/>
    </source>
</evidence>
<comment type="similarity">
    <text evidence="1">Belongs to the NAD(P)-dependent epimerase/dehydratase family.</text>
</comment>
<dbReference type="Gene3D" id="3.40.50.720">
    <property type="entry name" value="NAD(P)-binding Rossmann-like Domain"/>
    <property type="match status" value="1"/>
</dbReference>
<keyword evidence="4" id="KW-1185">Reference proteome</keyword>
<sequence>MPDHVLITGGAGFIGTRLAKRFVESGRTVTVLDALIPQVHGDDPATTSPLLRSLDGVAEVIHGTVTSSDDLGRALDRATIVVHLAAETGTGQSMYEIDRYVEANVGGTAKLLDILANSEHTVSRMVIASSRSIYGEGAYRTADGRIVYPPHRADADMAAGDFDVHLAGEGAIEVIPTDERATLHPSSVYGITKQMQESLIMTVGPTIGVEPVALRYQNVYGPGQSLKNPYTGILSIFSTLIRQGKEINIFEDGLESRDFVYIDDVVEATFLAATEPAAAGGVFNVGSGVATTVHDVVAALFAAFGTTVPTRVSGNYRLGDIRHNIADTTALREKLGFTPAVSFSEGVSAFVDWVRTEPVEGDSYQRSLDEMASRNLLK</sequence>
<reference evidence="3 4" key="1">
    <citation type="submission" date="2018-08" db="EMBL/GenBank/DDBJ databases">
        <title>Microbacterium lemovicicum sp. nov., a bacterium isolated from a natural uranium-rich soil.</title>
        <authorList>
            <person name="ORTET P."/>
        </authorList>
    </citation>
    <scope>NUCLEOTIDE SEQUENCE [LARGE SCALE GENOMIC DNA]</scope>
    <source>
        <strain evidence="3 4">Viu22</strain>
    </source>
</reference>
<evidence type="ECO:0000259" key="2">
    <source>
        <dbReference type="Pfam" id="PF01370"/>
    </source>
</evidence>
<feature type="domain" description="NAD-dependent epimerase/dehydratase" evidence="2">
    <location>
        <begin position="5"/>
        <end position="139"/>
    </location>
</feature>
<dbReference type="InterPro" id="IPR001509">
    <property type="entry name" value="Epimerase_deHydtase"/>
</dbReference>
<dbReference type="SUPFAM" id="SSF51735">
    <property type="entry name" value="NAD(P)-binding Rossmann-fold domains"/>
    <property type="match status" value="1"/>
</dbReference>
<evidence type="ECO:0000313" key="4">
    <source>
        <dbReference type="Proteomes" id="UP000276888"/>
    </source>
</evidence>
<protein>
    <submittedName>
        <fullName evidence="3">dTDP-L-rhamnose 4-epimerase</fullName>
        <ecNumber evidence="3">5.1.3.25</ecNumber>
    </submittedName>
</protein>
<dbReference type="OrthoDB" id="9801785at2"/>
<accession>A0A3S9W7T7</accession>
<evidence type="ECO:0000313" key="3">
    <source>
        <dbReference type="EMBL" id="AZS36146.1"/>
    </source>
</evidence>
<dbReference type="InterPro" id="IPR036291">
    <property type="entry name" value="NAD(P)-bd_dom_sf"/>
</dbReference>
<organism evidence="3 4">
    <name type="scientific">Microbacterium lemovicicum</name>
    <dbReference type="NCBI Taxonomy" id="1072463"/>
    <lineage>
        <taxon>Bacteria</taxon>
        <taxon>Bacillati</taxon>
        <taxon>Actinomycetota</taxon>
        <taxon>Actinomycetes</taxon>
        <taxon>Micrococcales</taxon>
        <taxon>Microbacteriaceae</taxon>
        <taxon>Microbacterium</taxon>
    </lineage>
</organism>
<dbReference type="PANTHER" id="PTHR43000">
    <property type="entry name" value="DTDP-D-GLUCOSE 4,6-DEHYDRATASE-RELATED"/>
    <property type="match status" value="1"/>
</dbReference>
<dbReference type="Proteomes" id="UP000276888">
    <property type="component" value="Chromosome"/>
</dbReference>
<name>A0A3S9W7T7_9MICO</name>
<dbReference type="Pfam" id="PF01370">
    <property type="entry name" value="Epimerase"/>
    <property type="match status" value="2"/>
</dbReference>
<dbReference type="AlphaFoldDB" id="A0A3S9W7T7"/>
<proteinExistence type="inferred from homology"/>
<dbReference type="RefSeq" id="WP_127094875.1">
    <property type="nucleotide sequence ID" value="NZ_CP031423.1"/>
</dbReference>
<dbReference type="PRINTS" id="PR01713">
    <property type="entry name" value="NUCEPIMERASE"/>
</dbReference>
<dbReference type="EC" id="5.1.3.25" evidence="3"/>
<dbReference type="EMBL" id="CP031423">
    <property type="protein sequence ID" value="AZS36146.1"/>
    <property type="molecule type" value="Genomic_DNA"/>
</dbReference>
<dbReference type="KEGG" id="mlv:CVS47_00746"/>
<gene>
    <name evidence="3" type="primary">wbiB</name>
    <name evidence="3" type="ORF">CVS47_00746</name>
</gene>